<evidence type="ECO:0000313" key="3">
    <source>
        <dbReference type="Proteomes" id="UP000053647"/>
    </source>
</evidence>
<accession>A0A0C9TBC4</accession>
<dbReference type="Proteomes" id="UP000053647">
    <property type="component" value="Unassembled WGS sequence"/>
</dbReference>
<keyword evidence="3" id="KW-1185">Reference proteome</keyword>
<sequence length="102" mass="11143">MAGVNGTWGASFVGLIVACILYGLTVVQTYFYYSTYPNDSSFLKALVAILWALDTAHTAVISHSLYFYLITDFGIPTTTIIWSLTVRLFTSLSTSTDSGNKP</sequence>
<organism evidence="2 3">
    <name type="scientific">Paxillus involutus ATCC 200175</name>
    <dbReference type="NCBI Taxonomy" id="664439"/>
    <lineage>
        <taxon>Eukaryota</taxon>
        <taxon>Fungi</taxon>
        <taxon>Dikarya</taxon>
        <taxon>Basidiomycota</taxon>
        <taxon>Agaricomycotina</taxon>
        <taxon>Agaricomycetes</taxon>
        <taxon>Agaricomycetidae</taxon>
        <taxon>Boletales</taxon>
        <taxon>Paxilineae</taxon>
        <taxon>Paxillaceae</taxon>
        <taxon>Paxillus</taxon>
    </lineage>
</organism>
<name>A0A0C9TBC4_PAXIN</name>
<dbReference type="HOGENOM" id="CLU_046025_17_1_1"/>
<protein>
    <submittedName>
        <fullName evidence="2">Uncharacterized protein</fullName>
    </submittedName>
</protein>
<keyword evidence="1" id="KW-0472">Membrane</keyword>
<reference evidence="2 3" key="1">
    <citation type="submission" date="2014-06" db="EMBL/GenBank/DDBJ databases">
        <authorList>
            <consortium name="DOE Joint Genome Institute"/>
            <person name="Kuo A."/>
            <person name="Kohler A."/>
            <person name="Nagy L.G."/>
            <person name="Floudas D."/>
            <person name="Copeland A."/>
            <person name="Barry K.W."/>
            <person name="Cichocki N."/>
            <person name="Veneault-Fourrey C."/>
            <person name="LaButti K."/>
            <person name="Lindquist E.A."/>
            <person name="Lipzen A."/>
            <person name="Lundell T."/>
            <person name="Morin E."/>
            <person name="Murat C."/>
            <person name="Sun H."/>
            <person name="Tunlid A."/>
            <person name="Henrissat B."/>
            <person name="Grigoriev I.V."/>
            <person name="Hibbett D.S."/>
            <person name="Martin F."/>
            <person name="Nordberg H.P."/>
            <person name="Cantor M.N."/>
            <person name="Hua S.X."/>
        </authorList>
    </citation>
    <scope>NUCLEOTIDE SEQUENCE [LARGE SCALE GENOMIC DNA]</scope>
    <source>
        <strain evidence="2 3">ATCC 200175</strain>
    </source>
</reference>
<keyword evidence="1" id="KW-0812">Transmembrane</keyword>
<keyword evidence="1" id="KW-1133">Transmembrane helix</keyword>
<dbReference type="EMBL" id="KN821713">
    <property type="protein sequence ID" value="KIJ04566.1"/>
    <property type="molecule type" value="Genomic_DNA"/>
</dbReference>
<proteinExistence type="predicted"/>
<dbReference type="AlphaFoldDB" id="A0A0C9TBC4"/>
<evidence type="ECO:0000313" key="2">
    <source>
        <dbReference type="EMBL" id="KIJ04566.1"/>
    </source>
</evidence>
<reference evidence="3" key="2">
    <citation type="submission" date="2015-01" db="EMBL/GenBank/DDBJ databases">
        <title>Evolutionary Origins and Diversification of the Mycorrhizal Mutualists.</title>
        <authorList>
            <consortium name="DOE Joint Genome Institute"/>
            <consortium name="Mycorrhizal Genomics Consortium"/>
            <person name="Kohler A."/>
            <person name="Kuo A."/>
            <person name="Nagy L.G."/>
            <person name="Floudas D."/>
            <person name="Copeland A."/>
            <person name="Barry K.W."/>
            <person name="Cichocki N."/>
            <person name="Veneault-Fourrey C."/>
            <person name="LaButti K."/>
            <person name="Lindquist E.A."/>
            <person name="Lipzen A."/>
            <person name="Lundell T."/>
            <person name="Morin E."/>
            <person name="Murat C."/>
            <person name="Riley R."/>
            <person name="Ohm R."/>
            <person name="Sun H."/>
            <person name="Tunlid A."/>
            <person name="Henrissat B."/>
            <person name="Grigoriev I.V."/>
            <person name="Hibbett D.S."/>
            <person name="Martin F."/>
        </authorList>
    </citation>
    <scope>NUCLEOTIDE SEQUENCE [LARGE SCALE GENOMIC DNA]</scope>
    <source>
        <strain evidence="3">ATCC 200175</strain>
    </source>
</reference>
<gene>
    <name evidence="2" type="ORF">PAXINDRAFT_22141</name>
</gene>
<evidence type="ECO:0000256" key="1">
    <source>
        <dbReference type="SAM" id="Phobius"/>
    </source>
</evidence>
<feature type="transmembrane region" description="Helical" evidence="1">
    <location>
        <begin position="12"/>
        <end position="33"/>
    </location>
</feature>
<dbReference type="OrthoDB" id="3214861at2759"/>